<dbReference type="Proteomes" id="UP001526143">
    <property type="component" value="Unassembled WGS sequence"/>
</dbReference>
<protein>
    <submittedName>
        <fullName evidence="1">Uncharacterized protein</fullName>
    </submittedName>
</protein>
<proteinExistence type="predicted"/>
<sequence length="69" mass="7768">MSTPEIEARLAILETEVARLKQQLPVSPIPWWQTILGTFANDSAYDEAMQLGQQYRQSLCPDSDSSLDI</sequence>
<evidence type="ECO:0000313" key="2">
    <source>
        <dbReference type="Proteomes" id="UP001526143"/>
    </source>
</evidence>
<name>A0ABT3B4R5_9CYAN</name>
<reference evidence="1 2" key="1">
    <citation type="submission" date="2022-10" db="EMBL/GenBank/DDBJ databases">
        <title>Identification of biosynthetic pathway for the production of the potent trypsin inhibitor radiosumin.</title>
        <authorList>
            <person name="Fewer D.P."/>
            <person name="Delbaje E."/>
            <person name="Ouyang X."/>
            <person name="Agostino P.D."/>
            <person name="Wahlsten M."/>
            <person name="Jokela J."/>
            <person name="Permi P."/>
            <person name="Haapaniemi E."/>
            <person name="Koistinen H."/>
        </authorList>
    </citation>
    <scope>NUCLEOTIDE SEQUENCE [LARGE SCALE GENOMIC DNA]</scope>
    <source>
        <strain evidence="1 2">NIES-515</strain>
    </source>
</reference>
<evidence type="ECO:0000313" key="1">
    <source>
        <dbReference type="EMBL" id="MCV3216367.1"/>
    </source>
</evidence>
<keyword evidence="2" id="KW-1185">Reference proteome</keyword>
<organism evidence="1 2">
    <name type="scientific">Plectonema radiosum NIES-515</name>
    <dbReference type="NCBI Taxonomy" id="2986073"/>
    <lineage>
        <taxon>Bacteria</taxon>
        <taxon>Bacillati</taxon>
        <taxon>Cyanobacteriota</taxon>
        <taxon>Cyanophyceae</taxon>
        <taxon>Oscillatoriophycideae</taxon>
        <taxon>Oscillatoriales</taxon>
        <taxon>Microcoleaceae</taxon>
        <taxon>Plectonema</taxon>
    </lineage>
</organism>
<comment type="caution">
    <text evidence="1">The sequence shown here is derived from an EMBL/GenBank/DDBJ whole genome shotgun (WGS) entry which is preliminary data.</text>
</comment>
<gene>
    <name evidence="1" type="ORF">OGM63_23120</name>
</gene>
<dbReference type="RefSeq" id="WP_263748018.1">
    <property type="nucleotide sequence ID" value="NZ_JAOWRF010000326.1"/>
</dbReference>
<accession>A0ABT3B4R5</accession>
<dbReference type="EMBL" id="JAOWRF010000326">
    <property type="protein sequence ID" value="MCV3216367.1"/>
    <property type="molecule type" value="Genomic_DNA"/>
</dbReference>